<dbReference type="RefSeq" id="WP_136349032.1">
    <property type="nucleotide sequence ID" value="NZ_SSOC01000005.1"/>
</dbReference>
<evidence type="ECO:0000259" key="3">
    <source>
        <dbReference type="PROSITE" id="PS51094"/>
    </source>
</evidence>
<dbReference type="AlphaFoldDB" id="A0A4S4AV48"/>
<reference evidence="4 5" key="1">
    <citation type="submission" date="2019-04" db="EMBL/GenBank/DDBJ databases">
        <title>Azoarcus nasutitermitis sp. nov. isolated from termite nest.</title>
        <authorList>
            <person name="Lin S.-Y."/>
            <person name="Hameed A."/>
            <person name="Hsu Y.-H."/>
            <person name="Young C.-C."/>
        </authorList>
    </citation>
    <scope>NUCLEOTIDE SEQUENCE [LARGE SCALE GENOMIC DNA]</scope>
    <source>
        <strain evidence="4 5">CC-YHH838</strain>
    </source>
</reference>
<keyword evidence="1" id="KW-0238">DNA-binding</keyword>
<dbReference type="Gene3D" id="3.40.930.10">
    <property type="entry name" value="Mannitol-specific EII, Chain A"/>
    <property type="match status" value="1"/>
</dbReference>
<feature type="domain" description="HTH cro/C1-type" evidence="2">
    <location>
        <begin position="7"/>
        <end position="62"/>
    </location>
</feature>
<dbReference type="SUPFAM" id="SSF55804">
    <property type="entry name" value="Phoshotransferase/anion transport protein"/>
    <property type="match status" value="1"/>
</dbReference>
<dbReference type="Pfam" id="PF13560">
    <property type="entry name" value="HTH_31"/>
    <property type="match status" value="1"/>
</dbReference>
<protein>
    <submittedName>
        <fullName evidence="4">Helix-turn-helix domain-containing protein</fullName>
    </submittedName>
</protein>
<dbReference type="GO" id="GO:0003677">
    <property type="term" value="F:DNA binding"/>
    <property type="evidence" value="ECO:0007669"/>
    <property type="project" value="UniProtKB-KW"/>
</dbReference>
<dbReference type="GO" id="GO:0003700">
    <property type="term" value="F:DNA-binding transcription factor activity"/>
    <property type="evidence" value="ECO:0007669"/>
    <property type="project" value="TreeGrafter"/>
</dbReference>
<name>A0A4S4AV48_9RHOO</name>
<dbReference type="CDD" id="cd00093">
    <property type="entry name" value="HTH_XRE"/>
    <property type="match status" value="1"/>
</dbReference>
<dbReference type="Pfam" id="PF00359">
    <property type="entry name" value="PTS_EIIA_2"/>
    <property type="match status" value="1"/>
</dbReference>
<dbReference type="GO" id="GO:0005829">
    <property type="term" value="C:cytosol"/>
    <property type="evidence" value="ECO:0007669"/>
    <property type="project" value="TreeGrafter"/>
</dbReference>
<dbReference type="InterPro" id="IPR002178">
    <property type="entry name" value="PTS_EIIA_type-2_dom"/>
</dbReference>
<organism evidence="4 5">
    <name type="scientific">Pseudothauera nasutitermitis</name>
    <dbReference type="NCBI Taxonomy" id="2565930"/>
    <lineage>
        <taxon>Bacteria</taxon>
        <taxon>Pseudomonadati</taxon>
        <taxon>Pseudomonadota</taxon>
        <taxon>Betaproteobacteria</taxon>
        <taxon>Rhodocyclales</taxon>
        <taxon>Zoogloeaceae</taxon>
        <taxon>Pseudothauera</taxon>
    </lineage>
</organism>
<dbReference type="PROSITE" id="PS50943">
    <property type="entry name" value="HTH_CROC1"/>
    <property type="match status" value="1"/>
</dbReference>
<dbReference type="PANTHER" id="PTHR46797">
    <property type="entry name" value="HTH-TYPE TRANSCRIPTIONAL REGULATOR"/>
    <property type="match status" value="1"/>
</dbReference>
<evidence type="ECO:0000313" key="5">
    <source>
        <dbReference type="Proteomes" id="UP000308430"/>
    </source>
</evidence>
<sequence length="276" mass="29156">MHFGATLRLLRIDSGLSLRDLARRLRVSSAYLSRVEKGLDAAPTPARLADVAKELEVPATLLMDLAQRISPLVVDYVERVPDAGSLFLEIAHRNLNAAQLAEVRAMLDERFPVARPAGLPRGAALADLLAPERIVLGLSGASMEDVLDLAAGRLAESLPGTDAVSLARLLRASEAEVSSAIGGGIAVPCGYVSGVGALAAVVVLNEALHYDTPDGQPLRAVMVLLGPRDDPGRRLVLARIAGLAARGMAEALAGAQSAEEAYRWITHQSYLPLDVR</sequence>
<dbReference type="Proteomes" id="UP000308430">
    <property type="component" value="Unassembled WGS sequence"/>
</dbReference>
<gene>
    <name evidence="4" type="ORF">E6C76_14925</name>
</gene>
<dbReference type="SUPFAM" id="SSF47413">
    <property type="entry name" value="lambda repressor-like DNA-binding domains"/>
    <property type="match status" value="1"/>
</dbReference>
<dbReference type="InterPro" id="IPR010982">
    <property type="entry name" value="Lambda_DNA-bd_dom_sf"/>
</dbReference>
<dbReference type="EMBL" id="SSOC01000005">
    <property type="protein sequence ID" value="THF63871.1"/>
    <property type="molecule type" value="Genomic_DNA"/>
</dbReference>
<dbReference type="Gene3D" id="1.10.260.40">
    <property type="entry name" value="lambda repressor-like DNA-binding domains"/>
    <property type="match status" value="1"/>
</dbReference>
<evidence type="ECO:0000256" key="1">
    <source>
        <dbReference type="ARBA" id="ARBA00023125"/>
    </source>
</evidence>
<accession>A0A4S4AV48</accession>
<dbReference type="InterPro" id="IPR050807">
    <property type="entry name" value="TransReg_Diox_bact_type"/>
</dbReference>
<feature type="domain" description="PTS EIIA type-2" evidence="3">
    <location>
        <begin position="127"/>
        <end position="268"/>
    </location>
</feature>
<dbReference type="InterPro" id="IPR001387">
    <property type="entry name" value="Cro/C1-type_HTH"/>
</dbReference>
<comment type="caution">
    <text evidence="4">The sequence shown here is derived from an EMBL/GenBank/DDBJ whole genome shotgun (WGS) entry which is preliminary data.</text>
</comment>
<keyword evidence="5" id="KW-1185">Reference proteome</keyword>
<evidence type="ECO:0000313" key="4">
    <source>
        <dbReference type="EMBL" id="THF63871.1"/>
    </source>
</evidence>
<evidence type="ECO:0000259" key="2">
    <source>
        <dbReference type="PROSITE" id="PS50943"/>
    </source>
</evidence>
<dbReference type="InterPro" id="IPR016152">
    <property type="entry name" value="PTrfase/Anion_transptr"/>
</dbReference>
<dbReference type="PROSITE" id="PS51094">
    <property type="entry name" value="PTS_EIIA_TYPE_2"/>
    <property type="match status" value="1"/>
</dbReference>
<proteinExistence type="predicted"/>
<dbReference type="PANTHER" id="PTHR46797:SF1">
    <property type="entry name" value="METHYLPHOSPHONATE SYNTHASE"/>
    <property type="match status" value="1"/>
</dbReference>
<dbReference type="OrthoDB" id="9155304at2"/>
<dbReference type="SMART" id="SM00530">
    <property type="entry name" value="HTH_XRE"/>
    <property type="match status" value="1"/>
</dbReference>